<dbReference type="EMBL" id="LAZR01059622">
    <property type="protein sequence ID" value="KKK67421.1"/>
    <property type="molecule type" value="Genomic_DNA"/>
</dbReference>
<reference evidence="1" key="1">
    <citation type="journal article" date="2015" name="Nature">
        <title>Complex archaea that bridge the gap between prokaryotes and eukaryotes.</title>
        <authorList>
            <person name="Spang A."/>
            <person name="Saw J.H."/>
            <person name="Jorgensen S.L."/>
            <person name="Zaremba-Niedzwiedzka K."/>
            <person name="Martijn J."/>
            <person name="Lind A.E."/>
            <person name="van Eijk R."/>
            <person name="Schleper C."/>
            <person name="Guy L."/>
            <person name="Ettema T.J."/>
        </authorList>
    </citation>
    <scope>NUCLEOTIDE SEQUENCE</scope>
</reference>
<organism evidence="1">
    <name type="scientific">marine sediment metagenome</name>
    <dbReference type="NCBI Taxonomy" id="412755"/>
    <lineage>
        <taxon>unclassified sequences</taxon>
        <taxon>metagenomes</taxon>
        <taxon>ecological metagenomes</taxon>
    </lineage>
</organism>
<proteinExistence type="predicted"/>
<sequence length="65" mass="7600">MNPKEIEMVIGTYAKAISAYQKTKKRGEFVKLVSNRTYTAEEIWHIIDQIYDLGGLNQIDFKDLY</sequence>
<gene>
    <name evidence="1" type="ORF">LCGC14_2954210</name>
</gene>
<comment type="caution">
    <text evidence="1">The sequence shown here is derived from an EMBL/GenBank/DDBJ whole genome shotgun (WGS) entry which is preliminary data.</text>
</comment>
<protein>
    <submittedName>
        <fullName evidence="1">Uncharacterized protein</fullName>
    </submittedName>
</protein>
<evidence type="ECO:0000313" key="1">
    <source>
        <dbReference type="EMBL" id="KKK67421.1"/>
    </source>
</evidence>
<name>A0A0F9A5I5_9ZZZZ</name>
<dbReference type="AlphaFoldDB" id="A0A0F9A5I5"/>
<accession>A0A0F9A5I5</accession>